<protein>
    <recommendedName>
        <fullName evidence="3">Capsid protein</fullName>
    </recommendedName>
</protein>
<proteinExistence type="predicted"/>
<evidence type="ECO:0000313" key="2">
    <source>
        <dbReference type="Proteomes" id="UP000697710"/>
    </source>
</evidence>
<dbReference type="InterPro" id="IPR053738">
    <property type="entry name" value="Lambda_capsid_assembly"/>
</dbReference>
<reference evidence="1" key="2">
    <citation type="journal article" date="2021" name="Microbiome">
        <title>Successional dynamics and alternative stable states in a saline activated sludge microbial community over 9 years.</title>
        <authorList>
            <person name="Wang Y."/>
            <person name="Ye J."/>
            <person name="Ju F."/>
            <person name="Liu L."/>
            <person name="Boyd J.A."/>
            <person name="Deng Y."/>
            <person name="Parks D.H."/>
            <person name="Jiang X."/>
            <person name="Yin X."/>
            <person name="Woodcroft B.J."/>
            <person name="Tyson G.W."/>
            <person name="Hugenholtz P."/>
            <person name="Polz M.F."/>
            <person name="Zhang T."/>
        </authorList>
    </citation>
    <scope>NUCLEOTIDE SEQUENCE</scope>
    <source>
        <strain evidence="1">HKST-UBA01</strain>
    </source>
</reference>
<organism evidence="1 2">
    <name type="scientific">Eiseniibacteriota bacterium</name>
    <dbReference type="NCBI Taxonomy" id="2212470"/>
    <lineage>
        <taxon>Bacteria</taxon>
        <taxon>Candidatus Eiseniibacteriota</taxon>
    </lineage>
</organism>
<name>A0A956M2M3_UNCEI</name>
<sequence length="313" mass="34140">MPKPSVGSVHQNAALGRVAIGYRNPTYVLGHPTNGVFPSVSVKFENDDYYLWNAGEIFGNAAEVVAPGGRAPRGGFSHTTASYKLEEIKYSWAIPDRVRDNMDTAIMADLSATRRCMDKIQLYKELEIAGILTTTGNWGGSGDPAVKWDVYGTAVPTRNVEDASEAVRLKCGMRANTGVLSITWALHAMRSDELRDLIRYTGNPLGSLASFETLRIAFKLQRLLIVEAIYNSANPGQTASLGDVMGAHMWVGYVPNNPMIDEPSAGYTFIKGGPRVRTWREDAEEQDVVEAAYLNVTKVTASVAGYVITNLNT</sequence>
<evidence type="ECO:0008006" key="3">
    <source>
        <dbReference type="Google" id="ProtNLM"/>
    </source>
</evidence>
<dbReference type="AlphaFoldDB" id="A0A956M2M3"/>
<evidence type="ECO:0000313" key="1">
    <source>
        <dbReference type="EMBL" id="MCA9729803.1"/>
    </source>
</evidence>
<dbReference type="Gene3D" id="3.90.1690.10">
    <property type="entry name" value="phage-related protein like domain"/>
    <property type="match status" value="1"/>
</dbReference>
<gene>
    <name evidence="1" type="ORF">KC729_19120</name>
</gene>
<accession>A0A956M2M3</accession>
<dbReference type="EMBL" id="JAGQHR010000849">
    <property type="protein sequence ID" value="MCA9729803.1"/>
    <property type="molecule type" value="Genomic_DNA"/>
</dbReference>
<dbReference type="Proteomes" id="UP000697710">
    <property type="component" value="Unassembled WGS sequence"/>
</dbReference>
<comment type="caution">
    <text evidence="1">The sequence shown here is derived from an EMBL/GenBank/DDBJ whole genome shotgun (WGS) entry which is preliminary data.</text>
</comment>
<reference evidence="1" key="1">
    <citation type="submission" date="2020-04" db="EMBL/GenBank/DDBJ databases">
        <authorList>
            <person name="Zhang T."/>
        </authorList>
    </citation>
    <scope>NUCLEOTIDE SEQUENCE</scope>
    <source>
        <strain evidence="1">HKST-UBA01</strain>
    </source>
</reference>